<dbReference type="SUPFAM" id="SSF54913">
    <property type="entry name" value="GlnB-like"/>
    <property type="match status" value="1"/>
</dbReference>
<dbReference type="InterPro" id="IPR018198">
    <property type="entry name" value="ATP_PRibTrfase_CS"/>
</dbReference>
<dbReference type="STRING" id="78915.A0A4P9XM86"/>
<dbReference type="Pfam" id="PF01634">
    <property type="entry name" value="HisG"/>
    <property type="match status" value="1"/>
</dbReference>
<comment type="subcellular location">
    <subcellularLocation>
        <location evidence="2">Cytoplasm</location>
    </subcellularLocation>
</comment>
<comment type="catalytic activity">
    <reaction evidence="1">
        <text>1-(5-phospho-beta-D-ribosyl)-ATP + diphosphate = 5-phospho-alpha-D-ribose 1-diphosphate + ATP</text>
        <dbReference type="Rhea" id="RHEA:18473"/>
        <dbReference type="ChEBI" id="CHEBI:30616"/>
        <dbReference type="ChEBI" id="CHEBI:33019"/>
        <dbReference type="ChEBI" id="CHEBI:58017"/>
        <dbReference type="ChEBI" id="CHEBI:73183"/>
        <dbReference type="EC" id="2.4.2.17"/>
    </reaction>
</comment>
<comment type="similarity">
    <text evidence="4">Belongs to the ATP phosphoribosyltransferase family.</text>
</comment>
<keyword evidence="8" id="KW-0028">Amino-acid biosynthesis</keyword>
<keyword evidence="11" id="KW-0547">Nucleotide-binding</keyword>
<dbReference type="EC" id="2.4.2.17" evidence="5"/>
<dbReference type="Proteomes" id="UP000271241">
    <property type="component" value="Unassembled WGS sequence"/>
</dbReference>
<dbReference type="HAMAP" id="MF_00079">
    <property type="entry name" value="HisG_Long"/>
    <property type="match status" value="1"/>
</dbReference>
<dbReference type="SUPFAM" id="SSF53850">
    <property type="entry name" value="Periplasmic binding protein-like II"/>
    <property type="match status" value="1"/>
</dbReference>
<dbReference type="GO" id="GO:0005737">
    <property type="term" value="C:cytoplasm"/>
    <property type="evidence" value="ECO:0007669"/>
    <property type="project" value="UniProtKB-SubCell"/>
</dbReference>
<dbReference type="FunFam" id="3.40.190.10:FF:000123">
    <property type="entry name" value="HIS1p ATP phosphoribosyltransferase"/>
    <property type="match status" value="1"/>
</dbReference>
<evidence type="ECO:0000313" key="16">
    <source>
        <dbReference type="EMBL" id="RKP07008.1"/>
    </source>
</evidence>
<keyword evidence="12" id="KW-0067">ATP-binding</keyword>
<evidence type="ECO:0000256" key="1">
    <source>
        <dbReference type="ARBA" id="ARBA00000915"/>
    </source>
</evidence>
<evidence type="ECO:0000259" key="15">
    <source>
        <dbReference type="Pfam" id="PF08029"/>
    </source>
</evidence>
<evidence type="ECO:0000256" key="10">
    <source>
        <dbReference type="ARBA" id="ARBA00022679"/>
    </source>
</evidence>
<evidence type="ECO:0000256" key="8">
    <source>
        <dbReference type="ARBA" id="ARBA00022605"/>
    </source>
</evidence>
<dbReference type="Gene3D" id="3.30.70.120">
    <property type="match status" value="1"/>
</dbReference>
<dbReference type="InterPro" id="IPR013115">
    <property type="entry name" value="HisG_C"/>
</dbReference>
<evidence type="ECO:0000256" key="9">
    <source>
        <dbReference type="ARBA" id="ARBA00022676"/>
    </source>
</evidence>
<protein>
    <recommendedName>
        <fullName evidence="6">ATP phosphoribosyltransferase</fullName>
        <ecNumber evidence="5">2.4.2.17</ecNumber>
    </recommendedName>
</protein>
<dbReference type="InterPro" id="IPR011322">
    <property type="entry name" value="N-reg_PII-like_a/b"/>
</dbReference>
<evidence type="ECO:0000256" key="6">
    <source>
        <dbReference type="ARBA" id="ARBA00020998"/>
    </source>
</evidence>
<dbReference type="PROSITE" id="PS01316">
    <property type="entry name" value="ATP_P_PHORIBOSYLTR"/>
    <property type="match status" value="1"/>
</dbReference>
<evidence type="ECO:0000256" key="13">
    <source>
        <dbReference type="ARBA" id="ARBA00023102"/>
    </source>
</evidence>
<keyword evidence="9 16" id="KW-0328">Glycosyltransferase</keyword>
<dbReference type="NCBIfam" id="TIGR00070">
    <property type="entry name" value="hisG"/>
    <property type="match status" value="1"/>
</dbReference>
<dbReference type="InterPro" id="IPR015867">
    <property type="entry name" value="N-reg_PII/ATP_PRibTrfase_C"/>
</dbReference>
<dbReference type="OrthoDB" id="2574at2759"/>
<evidence type="ECO:0000256" key="2">
    <source>
        <dbReference type="ARBA" id="ARBA00004496"/>
    </source>
</evidence>
<evidence type="ECO:0000313" key="17">
    <source>
        <dbReference type="Proteomes" id="UP000271241"/>
    </source>
</evidence>
<evidence type="ECO:0000256" key="7">
    <source>
        <dbReference type="ARBA" id="ARBA00022490"/>
    </source>
</evidence>
<dbReference type="PANTHER" id="PTHR21403:SF8">
    <property type="entry name" value="ATP PHOSPHORIBOSYLTRANSFERASE"/>
    <property type="match status" value="1"/>
</dbReference>
<evidence type="ECO:0000256" key="4">
    <source>
        <dbReference type="ARBA" id="ARBA00009372"/>
    </source>
</evidence>
<dbReference type="Pfam" id="PF08029">
    <property type="entry name" value="HisG_C"/>
    <property type="match status" value="1"/>
</dbReference>
<keyword evidence="13" id="KW-0368">Histidine biosynthesis</keyword>
<reference evidence="17" key="1">
    <citation type="journal article" date="2018" name="Nat. Microbiol.">
        <title>Leveraging single-cell genomics to expand the fungal tree of life.</title>
        <authorList>
            <person name="Ahrendt S.R."/>
            <person name="Quandt C.A."/>
            <person name="Ciobanu D."/>
            <person name="Clum A."/>
            <person name="Salamov A."/>
            <person name="Andreopoulos B."/>
            <person name="Cheng J.F."/>
            <person name="Woyke T."/>
            <person name="Pelin A."/>
            <person name="Henrissat B."/>
            <person name="Reynolds N.K."/>
            <person name="Benny G.L."/>
            <person name="Smith M.E."/>
            <person name="James T.Y."/>
            <person name="Grigoriev I.V."/>
        </authorList>
    </citation>
    <scope>NUCLEOTIDE SEQUENCE [LARGE SCALE GENOMIC DNA]</scope>
    <source>
        <strain evidence="17">RSA 1356</strain>
    </source>
</reference>
<keyword evidence="7" id="KW-0963">Cytoplasm</keyword>
<keyword evidence="17" id="KW-1185">Reference proteome</keyword>
<comment type="pathway">
    <text evidence="3">Amino-acid biosynthesis; L-histidine biosynthesis; L-histidine from 5-phospho-alpha-D-ribose 1-diphosphate: step 1/9.</text>
</comment>
<keyword evidence="10 16" id="KW-0808">Transferase</keyword>
<feature type="domain" description="ATP phosphoribosyltransferase catalytic" evidence="14">
    <location>
        <begin position="59"/>
        <end position="215"/>
    </location>
</feature>
<dbReference type="InterPro" id="IPR020621">
    <property type="entry name" value="ATP-PRT_HisG_long"/>
</dbReference>
<dbReference type="GO" id="GO:0005524">
    <property type="term" value="F:ATP binding"/>
    <property type="evidence" value="ECO:0007669"/>
    <property type="project" value="UniProtKB-KW"/>
</dbReference>
<sequence>MDLFADLSDRLLFAVPKKGRLHERCLQLLEGADVQFRRNHRHDIALVHNLPVALVFLPAADIAKFVGEGNVHLGITGRDIVEETEQSDKVEQALALGFGKCKLSVQAPARGPQAVHQVEDLVGKRVVTSFTQLSSKYFAELDQRPTEIKYVGGSVEAACALGLADCIVDLVESGETMRAAGLHAIANVLNTEAILIRNPRVRDNSVAQKLIARIEGVITAQRYVLCNYNCLRSRLPAASKITPGRTAPTISTLEDDNHVAVSSMVLKSEVANIMDRLKEIGATDILVFNINNCRV</sequence>
<dbReference type="UniPathway" id="UPA00031">
    <property type="reaction ID" value="UER00006"/>
</dbReference>
<accession>A0A4P9XM86</accession>
<evidence type="ECO:0000256" key="11">
    <source>
        <dbReference type="ARBA" id="ARBA00022741"/>
    </source>
</evidence>
<dbReference type="EMBL" id="KZ992780">
    <property type="protein sequence ID" value="RKP07008.1"/>
    <property type="molecule type" value="Genomic_DNA"/>
</dbReference>
<dbReference type="GO" id="GO:0003879">
    <property type="term" value="F:ATP phosphoribosyltransferase activity"/>
    <property type="evidence" value="ECO:0007669"/>
    <property type="project" value="UniProtKB-EC"/>
</dbReference>
<evidence type="ECO:0000256" key="12">
    <source>
        <dbReference type="ARBA" id="ARBA00022840"/>
    </source>
</evidence>
<dbReference type="GO" id="GO:0000287">
    <property type="term" value="F:magnesium ion binding"/>
    <property type="evidence" value="ECO:0007669"/>
    <property type="project" value="InterPro"/>
</dbReference>
<dbReference type="AlphaFoldDB" id="A0A4P9XM86"/>
<dbReference type="NCBIfam" id="TIGR03455">
    <property type="entry name" value="HisG_C-term"/>
    <property type="match status" value="1"/>
</dbReference>
<dbReference type="GO" id="GO:0000105">
    <property type="term" value="P:L-histidine biosynthetic process"/>
    <property type="evidence" value="ECO:0007669"/>
    <property type="project" value="UniProtKB-UniPathway"/>
</dbReference>
<dbReference type="Gene3D" id="3.40.190.10">
    <property type="entry name" value="Periplasmic binding protein-like II"/>
    <property type="match status" value="2"/>
</dbReference>
<organism evidence="16 17">
    <name type="scientific">Thamnocephalis sphaerospora</name>
    <dbReference type="NCBI Taxonomy" id="78915"/>
    <lineage>
        <taxon>Eukaryota</taxon>
        <taxon>Fungi</taxon>
        <taxon>Fungi incertae sedis</taxon>
        <taxon>Zoopagomycota</taxon>
        <taxon>Zoopagomycotina</taxon>
        <taxon>Zoopagomycetes</taxon>
        <taxon>Zoopagales</taxon>
        <taxon>Sigmoideomycetaceae</taxon>
        <taxon>Thamnocephalis</taxon>
    </lineage>
</organism>
<feature type="domain" description="Histidine biosynthesis HisG C-terminal" evidence="15">
    <location>
        <begin position="220"/>
        <end position="292"/>
    </location>
</feature>
<dbReference type="FunFam" id="3.30.70.120:FF:000003">
    <property type="entry name" value="ATP phosphoribosyltransferase"/>
    <property type="match status" value="1"/>
</dbReference>
<name>A0A4P9XM86_9FUNG</name>
<dbReference type="InterPro" id="IPR013820">
    <property type="entry name" value="ATP_PRibTrfase_cat"/>
</dbReference>
<gene>
    <name evidence="16" type="ORF">THASP1DRAFT_17686</name>
</gene>
<dbReference type="InterPro" id="IPR001348">
    <property type="entry name" value="ATP_PRibTrfase_HisG"/>
</dbReference>
<evidence type="ECO:0000256" key="5">
    <source>
        <dbReference type="ARBA" id="ARBA00011946"/>
    </source>
</evidence>
<dbReference type="PANTHER" id="PTHR21403">
    <property type="entry name" value="ATP PHOSPHORIBOSYLTRANSFERASE ATP-PRTASE"/>
    <property type="match status" value="1"/>
</dbReference>
<proteinExistence type="inferred from homology"/>
<evidence type="ECO:0000259" key="14">
    <source>
        <dbReference type="Pfam" id="PF01634"/>
    </source>
</evidence>
<evidence type="ECO:0000256" key="3">
    <source>
        <dbReference type="ARBA" id="ARBA00004667"/>
    </source>
</evidence>